<keyword evidence="6" id="KW-1185">Reference proteome</keyword>
<dbReference type="GO" id="GO:0016628">
    <property type="term" value="F:oxidoreductase activity, acting on the CH-CH group of donors, NAD or NADP as acceptor"/>
    <property type="evidence" value="ECO:0007669"/>
    <property type="project" value="UniProtKB-ARBA"/>
</dbReference>
<proteinExistence type="inferred from homology"/>
<dbReference type="InterPro" id="IPR001155">
    <property type="entry name" value="OxRdtase_FMN_N"/>
</dbReference>
<dbReference type="AlphaFoldDB" id="A0AAP2DN29"/>
<dbReference type="GO" id="GO:0010181">
    <property type="term" value="F:FMN binding"/>
    <property type="evidence" value="ECO:0007669"/>
    <property type="project" value="InterPro"/>
</dbReference>
<evidence type="ECO:0000313" key="6">
    <source>
        <dbReference type="Proteomes" id="UP001319200"/>
    </source>
</evidence>
<dbReference type="EMBL" id="JAHESF010000015">
    <property type="protein sequence ID" value="MBT1698494.1"/>
    <property type="molecule type" value="Genomic_DNA"/>
</dbReference>
<dbReference type="SUPFAM" id="SSF51395">
    <property type="entry name" value="FMN-linked oxidoreductases"/>
    <property type="match status" value="1"/>
</dbReference>
<evidence type="ECO:0000256" key="3">
    <source>
        <dbReference type="ARBA" id="ARBA00023002"/>
    </source>
</evidence>
<evidence type="ECO:0000256" key="1">
    <source>
        <dbReference type="ARBA" id="ARBA00001917"/>
    </source>
</evidence>
<feature type="domain" description="NADH:flavin oxidoreductase/NADH oxidase N-terminal" evidence="4">
    <location>
        <begin position="5"/>
        <end position="335"/>
    </location>
</feature>
<dbReference type="Pfam" id="PF00724">
    <property type="entry name" value="Oxidored_FMN"/>
    <property type="match status" value="1"/>
</dbReference>
<name>A0AAP2DN29_9BACT</name>
<dbReference type="InterPro" id="IPR045247">
    <property type="entry name" value="Oye-like"/>
</dbReference>
<dbReference type="Proteomes" id="UP001319200">
    <property type="component" value="Unassembled WGS sequence"/>
</dbReference>
<dbReference type="CDD" id="cd02933">
    <property type="entry name" value="OYE_like_FMN"/>
    <property type="match status" value="1"/>
</dbReference>
<dbReference type="PANTHER" id="PTHR22893">
    <property type="entry name" value="NADH OXIDOREDUCTASE-RELATED"/>
    <property type="match status" value="1"/>
</dbReference>
<organism evidence="5 6">
    <name type="scientific">Chryseosolibacter histidini</name>
    <dbReference type="NCBI Taxonomy" id="2782349"/>
    <lineage>
        <taxon>Bacteria</taxon>
        <taxon>Pseudomonadati</taxon>
        <taxon>Bacteroidota</taxon>
        <taxon>Cytophagia</taxon>
        <taxon>Cytophagales</taxon>
        <taxon>Chryseotaleaceae</taxon>
        <taxon>Chryseosolibacter</taxon>
    </lineage>
</organism>
<evidence type="ECO:0000313" key="5">
    <source>
        <dbReference type="EMBL" id="MBT1698494.1"/>
    </source>
</evidence>
<comment type="cofactor">
    <cofactor evidence="1">
        <name>FMN</name>
        <dbReference type="ChEBI" id="CHEBI:58210"/>
    </cofactor>
</comment>
<keyword evidence="3" id="KW-0560">Oxidoreductase</keyword>
<comment type="caution">
    <text evidence="5">The sequence shown here is derived from an EMBL/GenBank/DDBJ whole genome shotgun (WGS) entry which is preliminary data.</text>
</comment>
<evidence type="ECO:0000259" key="4">
    <source>
        <dbReference type="Pfam" id="PF00724"/>
    </source>
</evidence>
<evidence type="ECO:0000256" key="2">
    <source>
        <dbReference type="ARBA" id="ARBA00005979"/>
    </source>
</evidence>
<dbReference type="PANTHER" id="PTHR22893:SF91">
    <property type="entry name" value="NADPH DEHYDROGENASE 2-RELATED"/>
    <property type="match status" value="1"/>
</dbReference>
<dbReference type="RefSeq" id="WP_254164702.1">
    <property type="nucleotide sequence ID" value="NZ_JAHESF010000015.1"/>
</dbReference>
<gene>
    <name evidence="5" type="ORF">KK083_16505</name>
</gene>
<dbReference type="InterPro" id="IPR013785">
    <property type="entry name" value="Aldolase_TIM"/>
</dbReference>
<dbReference type="FunFam" id="3.20.20.70:FF:000059">
    <property type="entry name" value="N-ethylmaleimide reductase, FMN-linked"/>
    <property type="match status" value="1"/>
</dbReference>
<reference evidence="5 6" key="1">
    <citation type="submission" date="2021-05" db="EMBL/GenBank/DDBJ databases">
        <title>A Polyphasic approach of four new species of the genus Ohtaekwangia: Ohtaekwangia histidinii sp. nov., Ohtaekwangia cretensis sp. nov., Ohtaekwangia indiensis sp. nov., Ohtaekwangia reichenbachii sp. nov. from diverse environment.</title>
        <authorList>
            <person name="Octaviana S."/>
        </authorList>
    </citation>
    <scope>NUCLEOTIDE SEQUENCE [LARGE SCALE GENOMIC DNA]</scope>
    <source>
        <strain evidence="5 6">PWU4</strain>
    </source>
</reference>
<dbReference type="Gene3D" id="3.20.20.70">
    <property type="entry name" value="Aldolase class I"/>
    <property type="match status" value="1"/>
</dbReference>
<protein>
    <submittedName>
        <fullName evidence="5">Alkene reductase</fullName>
    </submittedName>
</protein>
<sequence length="363" mass="39675">MANTLFTPYRLSGLELNNRIVMAPMTRSRAIGNIPNETMAEFYAQRAAAGLLITEGTSPSPNGLGYARIPGIFSDEQVAGWKKVTDAVHEKGGKIVVQLMHTGRVAHADNLPAGATVLGPSAVKLENTKMWVDAKGVLELPAAKEMSVEDILLTIDEYVQAARNAIRAGFDGIELHGANGYLIKQFLNPHSNRRTDQYGGSIENRSRFLLEVVSAVINAIGKDKVGIRLSPFGTYNETHAYPETEATYLYLAEALKKLDIAYLHITDQSVKGEPNELTKAIRKIFTNTVILSGGYSAVKAEEALSQGYGDLVSFGVPFIANPDLVDRFKSKLPLNQPKFDLFYTAGKEGYTDYPVFEDVPVFA</sequence>
<dbReference type="GO" id="GO:0005829">
    <property type="term" value="C:cytosol"/>
    <property type="evidence" value="ECO:0007669"/>
    <property type="project" value="TreeGrafter"/>
</dbReference>
<accession>A0AAP2DN29</accession>
<comment type="similarity">
    <text evidence="2">Belongs to the NADH:flavin oxidoreductase/NADH oxidase family.</text>
</comment>